<comment type="caution">
    <text evidence="2">The sequence shown here is derived from an EMBL/GenBank/DDBJ whole genome shotgun (WGS) entry which is preliminary data.</text>
</comment>
<sequence>MTGEINSNGGHVKVEIQKAFKILSIIIICIPIIAITIAILARTEKFSPFFILVVIGQTLMIRYVFIGMAFKFLSNESLNRLRDVLDFELIKS</sequence>
<dbReference type="EMBL" id="JAZHYP010000001">
    <property type="protein sequence ID" value="MEN3322098.1"/>
    <property type="molecule type" value="Genomic_DNA"/>
</dbReference>
<dbReference type="Proteomes" id="UP001416393">
    <property type="component" value="Unassembled WGS sequence"/>
</dbReference>
<keyword evidence="3" id="KW-1185">Reference proteome</keyword>
<name>A0ABV0A5F7_9FLAO</name>
<evidence type="ECO:0000256" key="1">
    <source>
        <dbReference type="SAM" id="Phobius"/>
    </source>
</evidence>
<feature type="transmembrane region" description="Helical" evidence="1">
    <location>
        <begin position="49"/>
        <end position="73"/>
    </location>
</feature>
<reference evidence="2 3" key="1">
    <citation type="submission" date="2024-01" db="EMBL/GenBank/DDBJ databases">
        <title>Mariniflexile litorale sp. nov., isolated from the shallow sediments of the Sea of Japan.</title>
        <authorList>
            <person name="Romanenko L."/>
            <person name="Bystritskaya E."/>
            <person name="Isaeva M."/>
        </authorList>
    </citation>
    <scope>NUCLEOTIDE SEQUENCE [LARGE SCALE GENOMIC DNA]</scope>
    <source>
        <strain evidence="2 3">KCTC 32427</strain>
    </source>
</reference>
<protein>
    <submittedName>
        <fullName evidence="2">Uncharacterized protein</fullName>
    </submittedName>
</protein>
<accession>A0ABV0A5F7</accession>
<keyword evidence="1" id="KW-0812">Transmembrane</keyword>
<organism evidence="2 3">
    <name type="scientific">Mariniflexile soesokkakense</name>
    <dbReference type="NCBI Taxonomy" id="1343160"/>
    <lineage>
        <taxon>Bacteria</taxon>
        <taxon>Pseudomonadati</taxon>
        <taxon>Bacteroidota</taxon>
        <taxon>Flavobacteriia</taxon>
        <taxon>Flavobacteriales</taxon>
        <taxon>Flavobacteriaceae</taxon>
        <taxon>Mariniflexile</taxon>
    </lineage>
</organism>
<evidence type="ECO:0000313" key="3">
    <source>
        <dbReference type="Proteomes" id="UP001416393"/>
    </source>
</evidence>
<evidence type="ECO:0000313" key="2">
    <source>
        <dbReference type="EMBL" id="MEN3322098.1"/>
    </source>
</evidence>
<feature type="transmembrane region" description="Helical" evidence="1">
    <location>
        <begin position="22"/>
        <end position="43"/>
    </location>
</feature>
<dbReference type="RefSeq" id="WP_346239639.1">
    <property type="nucleotide sequence ID" value="NZ_JAZHYP010000001.1"/>
</dbReference>
<keyword evidence="1" id="KW-0472">Membrane</keyword>
<gene>
    <name evidence="2" type="ORF">VP395_00025</name>
</gene>
<keyword evidence="1" id="KW-1133">Transmembrane helix</keyword>
<proteinExistence type="predicted"/>